<sequence length="105" mass="11864">MSSFKLIHVTSFRNAKFFNHAQDAHGDGNYDAGWVRHRNAYGGNKVRSTVWAIFSITEDKKLEGMLGMPYGQVLLGCAPKEHWKEHKPWCKAGQESQAEGPYLTP</sequence>
<gene>
    <name evidence="1" type="ORF">LshimejAT787_1001850</name>
</gene>
<comment type="caution">
    <text evidence="1">The sequence shown here is derived from an EMBL/GenBank/DDBJ whole genome shotgun (WGS) entry which is preliminary data.</text>
</comment>
<protein>
    <submittedName>
        <fullName evidence="1">Uncharacterized protein</fullName>
    </submittedName>
</protein>
<dbReference type="Proteomes" id="UP001063166">
    <property type="component" value="Unassembled WGS sequence"/>
</dbReference>
<name>A0A9P3PT82_LYOSH</name>
<accession>A0A9P3PT82</accession>
<keyword evidence="2" id="KW-1185">Reference proteome</keyword>
<organism evidence="1 2">
    <name type="scientific">Lyophyllum shimeji</name>
    <name type="common">Hon-shimeji</name>
    <name type="synonym">Tricholoma shimeji</name>
    <dbReference type="NCBI Taxonomy" id="47721"/>
    <lineage>
        <taxon>Eukaryota</taxon>
        <taxon>Fungi</taxon>
        <taxon>Dikarya</taxon>
        <taxon>Basidiomycota</taxon>
        <taxon>Agaricomycotina</taxon>
        <taxon>Agaricomycetes</taxon>
        <taxon>Agaricomycetidae</taxon>
        <taxon>Agaricales</taxon>
        <taxon>Tricholomatineae</taxon>
        <taxon>Lyophyllaceae</taxon>
        <taxon>Lyophyllum</taxon>
    </lineage>
</organism>
<evidence type="ECO:0000313" key="1">
    <source>
        <dbReference type="EMBL" id="GLB41585.1"/>
    </source>
</evidence>
<dbReference type="AlphaFoldDB" id="A0A9P3PT82"/>
<proteinExistence type="predicted"/>
<evidence type="ECO:0000313" key="2">
    <source>
        <dbReference type="Proteomes" id="UP001063166"/>
    </source>
</evidence>
<dbReference type="EMBL" id="BRPK01000010">
    <property type="protein sequence ID" value="GLB41585.1"/>
    <property type="molecule type" value="Genomic_DNA"/>
</dbReference>
<reference evidence="1" key="1">
    <citation type="submission" date="2022-07" db="EMBL/GenBank/DDBJ databases">
        <title>The genome of Lyophyllum shimeji provides insight into the initial evolution of ectomycorrhizal fungal genome.</title>
        <authorList>
            <person name="Kobayashi Y."/>
            <person name="Shibata T."/>
            <person name="Hirakawa H."/>
            <person name="Shigenobu S."/>
            <person name="Nishiyama T."/>
            <person name="Yamada A."/>
            <person name="Hasebe M."/>
            <person name="Kawaguchi M."/>
        </authorList>
    </citation>
    <scope>NUCLEOTIDE SEQUENCE</scope>
    <source>
        <strain evidence="1">AT787</strain>
    </source>
</reference>